<dbReference type="AlphaFoldDB" id="A0A6A6D236"/>
<gene>
    <name evidence="4" type="ORF">M409DRAFT_50172</name>
</gene>
<sequence length="731" mass="82776">MAQFGSDGYNYYSGQGFQGFDPNLMPDFNNMAAQQQPFTHRASDPLAYMHMQYNELARAGRDMPVHHLTKPEDNMPWNGQFRDGVQQQHQQFDPRAWQGNVNERGAKTEPVPNQQTYIGRIGSQKSSDVSDSAYASLPTSSVPVENYNSNKQELEQDFQSPCFDTLKSEHGSEVHLAISAPDPPRSVKSEGHHLTRDSRRRVQLVPCSWCGKQPKNLSDAKKHSLTHVKPHLCEEPNCERTKGFATINDLERHKKSVHSLLPSVGSAAGYICAACPVPDGGSQRKFWPRRDNFKAHIKRKHPKYHEGQLIEASKHDRRPDDARTVEEDNKSVRSAMQSSRRSQGDYNEPQKYQMSPNLSRTIPDQPDFGNNIFPDSAIDMQQDNFAGMGEHATDSSMTFPQYSMGSTDSTAADGFDLLSNNNSSSCSGFSMSTSPSKKPKLNRETLPYRHNPNPVFQITGPEHSTVSFASNTQSTAASSTVQGEFKCPKCDKVKRRDCDLKKHMKRHTRPYGCTFPSCHKKFGSRNDWKRHESSQHFLHEMYKCEAPRHDGTPCTRRPFRDIEALKKHLRGDDHRLQCTDDEILAECKRYLLGREGHERFWCGFCQRLVSQEKALQNAWDARFKHIGDHFDKEGKDSGDWVCIEENKAKRFIVPVEDGKGNGKRRGSYRKDGEQEEEAELPVFNPTGGSGFGGMGEYERGFVGFVGERQGLKRKCSAMELDADGESDYEMN</sequence>
<feature type="compositionally biased region" description="Polar residues" evidence="2">
    <location>
        <begin position="111"/>
        <end position="130"/>
    </location>
</feature>
<feature type="region of interest" description="Disordered" evidence="2">
    <location>
        <begin position="178"/>
        <end position="197"/>
    </location>
</feature>
<proteinExistence type="predicted"/>
<evidence type="ECO:0000256" key="1">
    <source>
        <dbReference type="PROSITE-ProRule" id="PRU00042"/>
    </source>
</evidence>
<feature type="compositionally biased region" description="Basic and acidic residues" evidence="2">
    <location>
        <begin position="185"/>
        <end position="197"/>
    </location>
</feature>
<keyword evidence="1" id="KW-0862">Zinc</keyword>
<feature type="compositionally biased region" description="Polar residues" evidence="2">
    <location>
        <begin position="332"/>
        <end position="362"/>
    </location>
</feature>
<dbReference type="Gene3D" id="3.30.160.60">
    <property type="entry name" value="Classic Zinc Finger"/>
    <property type="match status" value="2"/>
</dbReference>
<evidence type="ECO:0000313" key="5">
    <source>
        <dbReference type="Proteomes" id="UP000799537"/>
    </source>
</evidence>
<dbReference type="InterPro" id="IPR036236">
    <property type="entry name" value="Znf_C2H2_sf"/>
</dbReference>
<dbReference type="PANTHER" id="PTHR46179">
    <property type="entry name" value="ZINC FINGER PROTEIN"/>
    <property type="match status" value="1"/>
</dbReference>
<dbReference type="PANTHER" id="PTHR46179:SF19">
    <property type="entry name" value="C2H2 FINGER DOMAIN TRANSCRIPTION FACTOR (EUROFUNG)-RELATED"/>
    <property type="match status" value="1"/>
</dbReference>
<keyword evidence="1" id="KW-0863">Zinc-finger</keyword>
<dbReference type="GO" id="GO:0005634">
    <property type="term" value="C:nucleus"/>
    <property type="evidence" value="ECO:0007669"/>
    <property type="project" value="TreeGrafter"/>
</dbReference>
<reference evidence="4" key="1">
    <citation type="journal article" date="2020" name="Stud. Mycol.">
        <title>101 Dothideomycetes genomes: a test case for predicting lifestyles and emergence of pathogens.</title>
        <authorList>
            <person name="Haridas S."/>
            <person name="Albert R."/>
            <person name="Binder M."/>
            <person name="Bloem J."/>
            <person name="Labutti K."/>
            <person name="Salamov A."/>
            <person name="Andreopoulos B."/>
            <person name="Baker S."/>
            <person name="Barry K."/>
            <person name="Bills G."/>
            <person name="Bluhm B."/>
            <person name="Cannon C."/>
            <person name="Castanera R."/>
            <person name="Culley D."/>
            <person name="Daum C."/>
            <person name="Ezra D."/>
            <person name="Gonzalez J."/>
            <person name="Henrissat B."/>
            <person name="Kuo A."/>
            <person name="Liang C."/>
            <person name="Lipzen A."/>
            <person name="Lutzoni F."/>
            <person name="Magnuson J."/>
            <person name="Mondo S."/>
            <person name="Nolan M."/>
            <person name="Ohm R."/>
            <person name="Pangilinan J."/>
            <person name="Park H.-J."/>
            <person name="Ramirez L."/>
            <person name="Alfaro M."/>
            <person name="Sun H."/>
            <person name="Tritt A."/>
            <person name="Yoshinaga Y."/>
            <person name="Zwiers L.-H."/>
            <person name="Turgeon B."/>
            <person name="Goodwin S."/>
            <person name="Spatafora J."/>
            <person name="Crous P."/>
            <person name="Grigoriev I."/>
        </authorList>
    </citation>
    <scope>NUCLEOTIDE SEQUENCE</scope>
    <source>
        <strain evidence="4">ATCC 36951</strain>
    </source>
</reference>
<dbReference type="RefSeq" id="XP_033673369.1">
    <property type="nucleotide sequence ID" value="XM_033811467.1"/>
</dbReference>
<keyword evidence="5" id="KW-1185">Reference proteome</keyword>
<dbReference type="GeneID" id="54564739"/>
<feature type="region of interest" description="Disordered" evidence="2">
    <location>
        <begin position="103"/>
        <end position="136"/>
    </location>
</feature>
<feature type="compositionally biased region" description="Basic and acidic residues" evidence="2">
    <location>
        <begin position="304"/>
        <end position="331"/>
    </location>
</feature>
<feature type="region of interest" description="Disordered" evidence="2">
    <location>
        <begin position="298"/>
        <end position="363"/>
    </location>
</feature>
<feature type="domain" description="C2H2-type" evidence="3">
    <location>
        <begin position="485"/>
        <end position="512"/>
    </location>
</feature>
<dbReference type="GO" id="GO:0008270">
    <property type="term" value="F:zinc ion binding"/>
    <property type="evidence" value="ECO:0007669"/>
    <property type="project" value="UniProtKB-KW"/>
</dbReference>
<dbReference type="SMART" id="SM00355">
    <property type="entry name" value="ZnF_C2H2"/>
    <property type="match status" value="6"/>
</dbReference>
<evidence type="ECO:0000313" key="4">
    <source>
        <dbReference type="EMBL" id="KAF2172480.1"/>
    </source>
</evidence>
<feature type="region of interest" description="Disordered" evidence="2">
    <location>
        <begin position="424"/>
        <end position="444"/>
    </location>
</feature>
<evidence type="ECO:0000259" key="3">
    <source>
        <dbReference type="PROSITE" id="PS50157"/>
    </source>
</evidence>
<dbReference type="InterPro" id="IPR051061">
    <property type="entry name" value="Zinc_finger_trans_reg"/>
</dbReference>
<dbReference type="PROSITE" id="PS50157">
    <property type="entry name" value="ZINC_FINGER_C2H2_2"/>
    <property type="match status" value="1"/>
</dbReference>
<accession>A0A6A6D236</accession>
<feature type="compositionally biased region" description="Low complexity" evidence="2">
    <location>
        <begin position="424"/>
        <end position="436"/>
    </location>
</feature>
<dbReference type="InterPro" id="IPR013087">
    <property type="entry name" value="Znf_C2H2_type"/>
</dbReference>
<dbReference type="SUPFAM" id="SSF57667">
    <property type="entry name" value="beta-beta-alpha zinc fingers"/>
    <property type="match status" value="1"/>
</dbReference>
<dbReference type="GO" id="GO:0006357">
    <property type="term" value="P:regulation of transcription by RNA polymerase II"/>
    <property type="evidence" value="ECO:0007669"/>
    <property type="project" value="TreeGrafter"/>
</dbReference>
<feature type="region of interest" description="Disordered" evidence="2">
    <location>
        <begin position="656"/>
        <end position="685"/>
    </location>
</feature>
<dbReference type="OrthoDB" id="6077919at2759"/>
<dbReference type="PROSITE" id="PS00028">
    <property type="entry name" value="ZINC_FINGER_C2H2_1"/>
    <property type="match status" value="1"/>
</dbReference>
<evidence type="ECO:0000256" key="2">
    <source>
        <dbReference type="SAM" id="MobiDB-lite"/>
    </source>
</evidence>
<dbReference type="Proteomes" id="UP000799537">
    <property type="component" value="Unassembled WGS sequence"/>
</dbReference>
<organism evidence="4 5">
    <name type="scientific">Zasmidium cellare ATCC 36951</name>
    <dbReference type="NCBI Taxonomy" id="1080233"/>
    <lineage>
        <taxon>Eukaryota</taxon>
        <taxon>Fungi</taxon>
        <taxon>Dikarya</taxon>
        <taxon>Ascomycota</taxon>
        <taxon>Pezizomycotina</taxon>
        <taxon>Dothideomycetes</taxon>
        <taxon>Dothideomycetidae</taxon>
        <taxon>Mycosphaerellales</taxon>
        <taxon>Mycosphaerellaceae</taxon>
        <taxon>Zasmidium</taxon>
    </lineage>
</organism>
<protein>
    <recommendedName>
        <fullName evidence="3">C2H2-type domain-containing protein</fullName>
    </recommendedName>
</protein>
<keyword evidence="1" id="KW-0479">Metal-binding</keyword>
<name>A0A6A6D236_ZASCE</name>
<dbReference type="EMBL" id="ML993581">
    <property type="protein sequence ID" value="KAF2172480.1"/>
    <property type="molecule type" value="Genomic_DNA"/>
</dbReference>